<dbReference type="RefSeq" id="WP_265734292.1">
    <property type="nucleotide sequence ID" value="NZ_FUUY01000002.1"/>
</dbReference>
<dbReference type="EMBL" id="FUUY01000002">
    <property type="protein sequence ID" value="SJX21097.1"/>
    <property type="molecule type" value="Genomic_DNA"/>
</dbReference>
<dbReference type="Proteomes" id="UP000196240">
    <property type="component" value="Unassembled WGS sequence"/>
</dbReference>
<organism evidence="1 2">
    <name type="scientific">Acinetobacter johnsonii</name>
    <dbReference type="NCBI Taxonomy" id="40214"/>
    <lineage>
        <taxon>Bacteria</taxon>
        <taxon>Pseudomonadati</taxon>
        <taxon>Pseudomonadota</taxon>
        <taxon>Gammaproteobacteria</taxon>
        <taxon>Moraxellales</taxon>
        <taxon>Moraxellaceae</taxon>
        <taxon>Acinetobacter</taxon>
    </lineage>
</organism>
<name>A0A1R7QA53_ACIJO</name>
<evidence type="ECO:0000313" key="2">
    <source>
        <dbReference type="Proteomes" id="UP000196240"/>
    </source>
</evidence>
<gene>
    <name evidence="1" type="ORF">ACNJC6_00706</name>
</gene>
<accession>A0A1R7QA53</accession>
<protein>
    <submittedName>
        <fullName evidence="1">Uncharacterized protein</fullName>
    </submittedName>
</protein>
<reference evidence="1 2" key="1">
    <citation type="submission" date="2017-02" db="EMBL/GenBank/DDBJ databases">
        <authorList>
            <person name="Peterson S.W."/>
        </authorList>
    </citation>
    <scope>NUCLEOTIDE SEQUENCE [LARGE SCALE GENOMIC DNA]</scope>
    <source>
        <strain evidence="1">C6</strain>
    </source>
</reference>
<proteinExistence type="predicted"/>
<sequence length="40" mass="4632">MSGKNLTFKLVMDEDIKDYVSNTKQAQEVMLGIFEHINML</sequence>
<dbReference type="AlphaFoldDB" id="A0A1R7QA53"/>
<evidence type="ECO:0000313" key="1">
    <source>
        <dbReference type="EMBL" id="SJX21097.1"/>
    </source>
</evidence>